<reference evidence="1 2" key="1">
    <citation type="submission" date="2020-08" db="EMBL/GenBank/DDBJ databases">
        <title>Sequencing the genomes of 1000 actinobacteria strains.</title>
        <authorList>
            <person name="Klenk H.-P."/>
        </authorList>
    </citation>
    <scope>NUCLEOTIDE SEQUENCE [LARGE SCALE GENOMIC DNA]</scope>
    <source>
        <strain evidence="1 2">DSM 45823</strain>
    </source>
</reference>
<dbReference type="Proteomes" id="UP000539313">
    <property type="component" value="Unassembled WGS sequence"/>
</dbReference>
<sequence length="101" mass="10844">MTSEGSAAPVAATDADLRLAHLERLADALAGRGLQVRLSAPTERPASLHVINPRATALTENILAENGTDGWWFWWSWAERIAAVDDLQDAADRIARVLAAG</sequence>
<organism evidence="1 2">
    <name type="scientific">Thermomonospora cellulosilytica</name>
    <dbReference type="NCBI Taxonomy" id="1411118"/>
    <lineage>
        <taxon>Bacteria</taxon>
        <taxon>Bacillati</taxon>
        <taxon>Actinomycetota</taxon>
        <taxon>Actinomycetes</taxon>
        <taxon>Streptosporangiales</taxon>
        <taxon>Thermomonosporaceae</taxon>
        <taxon>Thermomonospora</taxon>
    </lineage>
</organism>
<gene>
    <name evidence="1" type="ORF">HNR21_005889</name>
</gene>
<evidence type="ECO:0000313" key="2">
    <source>
        <dbReference type="Proteomes" id="UP000539313"/>
    </source>
</evidence>
<dbReference type="AlphaFoldDB" id="A0A7W3RBH2"/>
<dbReference type="EMBL" id="JACJII010000001">
    <property type="protein sequence ID" value="MBA9007007.1"/>
    <property type="molecule type" value="Genomic_DNA"/>
</dbReference>
<dbReference type="RefSeq" id="WP_233358594.1">
    <property type="nucleotide sequence ID" value="NZ_JACJII010000001.1"/>
</dbReference>
<protein>
    <submittedName>
        <fullName evidence="1">Uncharacterized protein</fullName>
    </submittedName>
</protein>
<keyword evidence="2" id="KW-1185">Reference proteome</keyword>
<proteinExistence type="predicted"/>
<accession>A0A7W3RBH2</accession>
<comment type="caution">
    <text evidence="1">The sequence shown here is derived from an EMBL/GenBank/DDBJ whole genome shotgun (WGS) entry which is preliminary data.</text>
</comment>
<name>A0A7W3RBH2_9ACTN</name>
<evidence type="ECO:0000313" key="1">
    <source>
        <dbReference type="EMBL" id="MBA9007007.1"/>
    </source>
</evidence>